<dbReference type="PANTHER" id="PTHR40447:SF1">
    <property type="entry name" value="ANAEROBIC SULFITE REDUCTASE SUBUNIT A"/>
    <property type="match status" value="1"/>
</dbReference>
<evidence type="ECO:0000256" key="1">
    <source>
        <dbReference type="ARBA" id="ARBA00022723"/>
    </source>
</evidence>
<accession>A0ABN0ZI46</accession>
<feature type="region of interest" description="Disordered" evidence="4">
    <location>
        <begin position="377"/>
        <end position="407"/>
    </location>
</feature>
<evidence type="ECO:0000256" key="2">
    <source>
        <dbReference type="ARBA" id="ARBA00023004"/>
    </source>
</evidence>
<dbReference type="InterPro" id="IPR017900">
    <property type="entry name" value="4Fe4S_Fe_S_CS"/>
</dbReference>
<evidence type="ECO:0000256" key="3">
    <source>
        <dbReference type="ARBA" id="ARBA00023014"/>
    </source>
</evidence>
<sequence>MKDVRRDAWVLRDDGLAALVRELARDGRQVIGPTVRDGAVVLAEVDDAAQLPHGWGVELAAGQYRLVRREDAMVFAHSAGPQSWKAYLHPQHVRRWTADRNAGGEWTVRGEDEQEADATPAYAFLGVRPCDLRAIAVQGRVLGGGPGADTAYRRRLDRAFIIAVECTDPGATCFCTSMGSGPAVDRKDRGYDLAMTELLDEGGHRFLIRAGSDAGAEMLTRLPVEDAAPMTETAARRVVADAAERMGRSMPPVDLHALMAGSTAAERWNDVASRCLTCGNCTMVCPTCFCTTTEDVTDLTGDHAERWQRWDSCFDLDFSRLHGGPVRASGRSRYRQWLTHKLGTWHDQFGESGCVGCGRCIVWCPVGIDITEEAAALAEETGQPENRGSVQTAEPVRHARQEGGGRR</sequence>
<name>A0ABN0ZI46_9ACTN</name>
<evidence type="ECO:0000259" key="5">
    <source>
        <dbReference type="PROSITE" id="PS51379"/>
    </source>
</evidence>
<evidence type="ECO:0000313" key="7">
    <source>
        <dbReference type="Proteomes" id="UP001500909"/>
    </source>
</evidence>
<feature type="domain" description="4Fe-4S ferredoxin-type" evidence="5">
    <location>
        <begin position="345"/>
        <end position="373"/>
    </location>
</feature>
<proteinExistence type="predicted"/>
<evidence type="ECO:0000313" key="6">
    <source>
        <dbReference type="EMBL" id="GAA0448480.1"/>
    </source>
</evidence>
<protein>
    <submittedName>
        <fullName evidence="6">4Fe-4S dicluster domain-containing protein</fullName>
    </submittedName>
</protein>
<gene>
    <name evidence="6" type="ORF">GCM10010361_10540</name>
</gene>
<dbReference type="PANTHER" id="PTHR40447">
    <property type="entry name" value="ANAEROBIC SULFITE REDUCTASE SUBUNIT A"/>
    <property type="match status" value="1"/>
</dbReference>
<evidence type="ECO:0000256" key="4">
    <source>
        <dbReference type="SAM" id="MobiDB-lite"/>
    </source>
</evidence>
<dbReference type="Pfam" id="PF17179">
    <property type="entry name" value="Fer4_22"/>
    <property type="match status" value="1"/>
</dbReference>
<keyword evidence="1" id="KW-0479">Metal-binding</keyword>
<feature type="compositionally biased region" description="Polar residues" evidence="4">
    <location>
        <begin position="383"/>
        <end position="392"/>
    </location>
</feature>
<dbReference type="EMBL" id="BAAABY010000009">
    <property type="protein sequence ID" value="GAA0448480.1"/>
    <property type="molecule type" value="Genomic_DNA"/>
</dbReference>
<dbReference type="SUPFAM" id="SSF46548">
    <property type="entry name" value="alpha-helical ferredoxin"/>
    <property type="match status" value="1"/>
</dbReference>
<organism evidence="6 7">
    <name type="scientific">Streptomyces olivaceiscleroticus</name>
    <dbReference type="NCBI Taxonomy" id="68245"/>
    <lineage>
        <taxon>Bacteria</taxon>
        <taxon>Bacillati</taxon>
        <taxon>Actinomycetota</taxon>
        <taxon>Actinomycetes</taxon>
        <taxon>Kitasatosporales</taxon>
        <taxon>Streptomycetaceae</taxon>
        <taxon>Streptomyces</taxon>
    </lineage>
</organism>
<keyword evidence="7" id="KW-1185">Reference proteome</keyword>
<dbReference type="PROSITE" id="PS00198">
    <property type="entry name" value="4FE4S_FER_1"/>
    <property type="match status" value="2"/>
</dbReference>
<dbReference type="Proteomes" id="UP001500909">
    <property type="component" value="Unassembled WGS sequence"/>
</dbReference>
<dbReference type="InterPro" id="IPR017896">
    <property type="entry name" value="4Fe4S_Fe-S-bd"/>
</dbReference>
<feature type="compositionally biased region" description="Basic and acidic residues" evidence="4">
    <location>
        <begin position="395"/>
        <end position="407"/>
    </location>
</feature>
<keyword evidence="2" id="KW-0408">Iron</keyword>
<keyword evidence="3" id="KW-0411">Iron-sulfur</keyword>
<feature type="domain" description="4Fe-4S ferredoxin-type" evidence="5">
    <location>
        <begin position="264"/>
        <end position="295"/>
    </location>
</feature>
<reference evidence="6 7" key="1">
    <citation type="journal article" date="2019" name="Int. J. Syst. Evol. Microbiol.">
        <title>The Global Catalogue of Microorganisms (GCM) 10K type strain sequencing project: providing services to taxonomists for standard genome sequencing and annotation.</title>
        <authorList>
            <consortium name="The Broad Institute Genomics Platform"/>
            <consortium name="The Broad Institute Genome Sequencing Center for Infectious Disease"/>
            <person name="Wu L."/>
            <person name="Ma J."/>
        </authorList>
    </citation>
    <scope>NUCLEOTIDE SEQUENCE [LARGE SCALE GENOMIC DNA]</scope>
    <source>
        <strain evidence="6 7">JCM 4805</strain>
    </source>
</reference>
<dbReference type="PROSITE" id="PS51379">
    <property type="entry name" value="4FE4S_FER_2"/>
    <property type="match status" value="2"/>
</dbReference>
<comment type="caution">
    <text evidence="6">The sequence shown here is derived from an EMBL/GenBank/DDBJ whole genome shotgun (WGS) entry which is preliminary data.</text>
</comment>